<proteinExistence type="predicted"/>
<evidence type="ECO:0000313" key="1">
    <source>
        <dbReference type="EMBL" id="KAG5635467.1"/>
    </source>
</evidence>
<dbReference type="EMBL" id="JABCKI010006084">
    <property type="protein sequence ID" value="KAG5635467.1"/>
    <property type="molecule type" value="Genomic_DNA"/>
</dbReference>
<reference evidence="1" key="2">
    <citation type="submission" date="2021-10" db="EMBL/GenBank/DDBJ databases">
        <title>Phylogenomics reveals ancestral predisposition of the termite-cultivated fungus Termitomyces towards a domesticated lifestyle.</title>
        <authorList>
            <person name="Auxier B."/>
            <person name="Grum-Grzhimaylo A."/>
            <person name="Cardenas M.E."/>
            <person name="Lodge J.D."/>
            <person name="Laessoe T."/>
            <person name="Pedersen O."/>
            <person name="Smith M.E."/>
            <person name="Kuyper T.W."/>
            <person name="Franco-Molano E.A."/>
            <person name="Baroni T.J."/>
            <person name="Aanen D.K."/>
        </authorList>
    </citation>
    <scope>NUCLEOTIDE SEQUENCE</scope>
    <source>
        <strain evidence="1">D49</strain>
    </source>
</reference>
<organism evidence="1 2">
    <name type="scientific">Sphagnurus paluster</name>
    <dbReference type="NCBI Taxonomy" id="117069"/>
    <lineage>
        <taxon>Eukaryota</taxon>
        <taxon>Fungi</taxon>
        <taxon>Dikarya</taxon>
        <taxon>Basidiomycota</taxon>
        <taxon>Agaricomycotina</taxon>
        <taxon>Agaricomycetes</taxon>
        <taxon>Agaricomycetidae</taxon>
        <taxon>Agaricales</taxon>
        <taxon>Tricholomatineae</taxon>
        <taxon>Lyophyllaceae</taxon>
        <taxon>Sphagnurus</taxon>
    </lineage>
</organism>
<name>A0A9P7FUQ5_9AGAR</name>
<comment type="caution">
    <text evidence="1">The sequence shown here is derived from an EMBL/GenBank/DDBJ whole genome shotgun (WGS) entry which is preliminary data.</text>
</comment>
<keyword evidence="2" id="KW-1185">Reference proteome</keyword>
<protein>
    <submittedName>
        <fullName evidence="1">Uncharacterized protein</fullName>
    </submittedName>
</protein>
<dbReference type="Proteomes" id="UP000717328">
    <property type="component" value="Unassembled WGS sequence"/>
</dbReference>
<accession>A0A9P7FUQ5</accession>
<sequence>MKGSKLKRHREEMETLEDSLQANMTKKRQTRCGTILTLRGEEVVKKIVLLDCPLPLPKLAPISEYTLSKSTNVSPESLHKPETKKTKPTHWAKIWDFE</sequence>
<reference evidence="1" key="1">
    <citation type="submission" date="2021-02" db="EMBL/GenBank/DDBJ databases">
        <authorList>
            <person name="Nieuwenhuis M."/>
            <person name="Van De Peppel L.J.J."/>
        </authorList>
    </citation>
    <scope>NUCLEOTIDE SEQUENCE</scope>
    <source>
        <strain evidence="1">D49</strain>
    </source>
</reference>
<evidence type="ECO:0000313" key="2">
    <source>
        <dbReference type="Proteomes" id="UP000717328"/>
    </source>
</evidence>
<gene>
    <name evidence="1" type="ORF">H0H81_011140</name>
</gene>
<dbReference type="AlphaFoldDB" id="A0A9P7FUQ5"/>